<evidence type="ECO:0000313" key="1">
    <source>
        <dbReference type="EMBL" id="MFD1237822.1"/>
    </source>
</evidence>
<dbReference type="Gene3D" id="3.10.450.50">
    <property type="match status" value="1"/>
</dbReference>
<keyword evidence="2" id="KW-1185">Reference proteome</keyword>
<name>A0ABW3VRF1_9PSEU</name>
<comment type="caution">
    <text evidence="1">The sequence shown here is derived from an EMBL/GenBank/DDBJ whole genome shotgun (WGS) entry which is preliminary data.</text>
</comment>
<dbReference type="InterPro" id="IPR009959">
    <property type="entry name" value="Cyclase_SnoaL-like"/>
</dbReference>
<proteinExistence type="predicted"/>
<evidence type="ECO:0000313" key="2">
    <source>
        <dbReference type="Proteomes" id="UP001597182"/>
    </source>
</evidence>
<dbReference type="EMBL" id="JBHTMB010000310">
    <property type="protein sequence ID" value="MFD1237822.1"/>
    <property type="molecule type" value="Genomic_DNA"/>
</dbReference>
<dbReference type="Proteomes" id="UP001597182">
    <property type="component" value="Unassembled WGS sequence"/>
</dbReference>
<gene>
    <name evidence="1" type="ORF">ACFQ34_31445</name>
</gene>
<organism evidence="1 2">
    <name type="scientific">Pseudonocardia benzenivorans</name>
    <dbReference type="NCBI Taxonomy" id="228005"/>
    <lineage>
        <taxon>Bacteria</taxon>
        <taxon>Bacillati</taxon>
        <taxon>Actinomycetota</taxon>
        <taxon>Actinomycetes</taxon>
        <taxon>Pseudonocardiales</taxon>
        <taxon>Pseudonocardiaceae</taxon>
        <taxon>Pseudonocardia</taxon>
    </lineage>
</organism>
<dbReference type="Pfam" id="PF07366">
    <property type="entry name" value="SnoaL"/>
    <property type="match status" value="1"/>
</dbReference>
<dbReference type="InterPro" id="IPR032710">
    <property type="entry name" value="NTF2-like_dom_sf"/>
</dbReference>
<accession>A0ABW3VRF1</accession>
<reference evidence="2" key="1">
    <citation type="journal article" date="2019" name="Int. J. Syst. Evol. Microbiol.">
        <title>The Global Catalogue of Microorganisms (GCM) 10K type strain sequencing project: providing services to taxonomists for standard genome sequencing and annotation.</title>
        <authorList>
            <consortium name="The Broad Institute Genomics Platform"/>
            <consortium name="The Broad Institute Genome Sequencing Center for Infectious Disease"/>
            <person name="Wu L."/>
            <person name="Ma J."/>
        </authorList>
    </citation>
    <scope>NUCLEOTIDE SEQUENCE [LARGE SCALE GENOMIC DNA]</scope>
    <source>
        <strain evidence="2">CCUG 49018</strain>
    </source>
</reference>
<sequence length="143" mass="15341">MAAGAGAVVAAFLSAVADHDLDRAFALVADDADVRLPAAGVNGGAAAARGFLHATLTAFPDLTVRTRRTVVARDGTVVVELTMEGTQAGDYLGVVNQEKHLDVDEGWLFRVRDGRITAIHGYWCQNQVYRRLAVRRLDQPAIV</sequence>
<dbReference type="RefSeq" id="WP_013673608.1">
    <property type="nucleotide sequence ID" value="NZ_BAABKS010000010.1"/>
</dbReference>
<dbReference type="SUPFAM" id="SSF54427">
    <property type="entry name" value="NTF2-like"/>
    <property type="match status" value="1"/>
</dbReference>
<protein>
    <submittedName>
        <fullName evidence="1">Ester cyclase</fullName>
    </submittedName>
</protein>